<dbReference type="Proteomes" id="UP001360953">
    <property type="component" value="Unassembled WGS sequence"/>
</dbReference>
<dbReference type="RefSeq" id="XP_066658651.1">
    <property type="nucleotide sequence ID" value="XM_066794507.1"/>
</dbReference>
<name>A0ABR1M7T6_9PEZI</name>
<dbReference type="EMBL" id="JBBPEH010000002">
    <property type="protein sequence ID" value="KAK7542358.1"/>
    <property type="molecule type" value="Genomic_DNA"/>
</dbReference>
<protein>
    <submittedName>
        <fullName evidence="1">Uncharacterized protein</fullName>
    </submittedName>
</protein>
<comment type="caution">
    <text evidence="1">The sequence shown here is derived from an EMBL/GenBank/DDBJ whole genome shotgun (WGS) entry which is preliminary data.</text>
</comment>
<gene>
    <name evidence="1" type="ORF">J3D65DRAFT_212962</name>
</gene>
<evidence type="ECO:0000313" key="1">
    <source>
        <dbReference type="EMBL" id="KAK7542358.1"/>
    </source>
</evidence>
<keyword evidence="2" id="KW-1185">Reference proteome</keyword>
<dbReference type="GeneID" id="92027413"/>
<sequence length="342" mass="37419">MGNTLAAAELGCVCGISRTASRTLELFFEAGGHARLPLSEFVADYESREEVCGTTAVSSNRAASFSERWEGAASRRGQHDQLARVTVRKATTPVREVSTRTFERVFPRILFDFNCVNHDASRLHRHSDDMATQFHLEQFRAPLQHVVKTPPWWHCSLDFPSGSCAVSLCFANFSSHSTFLSVDVCSVLVHAVDRRRKTRLDRRSDERPFRFAPASRSSLTSLPPSIALSNHTAPQKRDAALPPYATTTTPLGTSTPLAASCICRCLAMNALLLMTATISATHTPAKTAIKRTMTTMMATCEVARDREEAMGGSVETESIGLADWLIGPLIGRGGVDVDFDAE</sequence>
<organism evidence="1 2">
    <name type="scientific">Phyllosticta citribraziliensis</name>
    <dbReference type="NCBI Taxonomy" id="989973"/>
    <lineage>
        <taxon>Eukaryota</taxon>
        <taxon>Fungi</taxon>
        <taxon>Dikarya</taxon>
        <taxon>Ascomycota</taxon>
        <taxon>Pezizomycotina</taxon>
        <taxon>Dothideomycetes</taxon>
        <taxon>Dothideomycetes incertae sedis</taxon>
        <taxon>Botryosphaeriales</taxon>
        <taxon>Phyllostictaceae</taxon>
        <taxon>Phyllosticta</taxon>
    </lineage>
</organism>
<proteinExistence type="predicted"/>
<evidence type="ECO:0000313" key="2">
    <source>
        <dbReference type="Proteomes" id="UP001360953"/>
    </source>
</evidence>
<accession>A0ABR1M7T6</accession>
<reference evidence="1 2" key="1">
    <citation type="submission" date="2024-04" db="EMBL/GenBank/DDBJ databases">
        <title>Phyllosticta paracitricarpa is synonymous to the EU quarantine fungus P. citricarpa based on phylogenomic analyses.</title>
        <authorList>
            <consortium name="Lawrence Berkeley National Laboratory"/>
            <person name="Van ingen-buijs V.A."/>
            <person name="Van westerhoven A.C."/>
            <person name="Haridas S."/>
            <person name="Skiadas P."/>
            <person name="Martin F."/>
            <person name="Groenewald J.Z."/>
            <person name="Crous P.W."/>
            <person name="Seidl M.F."/>
        </authorList>
    </citation>
    <scope>NUCLEOTIDE SEQUENCE [LARGE SCALE GENOMIC DNA]</scope>
    <source>
        <strain evidence="1 2">CPC 17464</strain>
    </source>
</reference>